<keyword evidence="2" id="KW-1185">Reference proteome</keyword>
<dbReference type="AlphaFoldDB" id="A0A6A6DSB3"/>
<evidence type="ECO:0000313" key="1">
    <source>
        <dbReference type="EMBL" id="KAF2180556.1"/>
    </source>
</evidence>
<reference evidence="1" key="1">
    <citation type="journal article" date="2020" name="Stud. Mycol.">
        <title>101 Dothideomycetes genomes: a test case for predicting lifestyles and emergence of pathogens.</title>
        <authorList>
            <person name="Haridas S."/>
            <person name="Albert R."/>
            <person name="Binder M."/>
            <person name="Bloem J."/>
            <person name="Labutti K."/>
            <person name="Salamov A."/>
            <person name="Andreopoulos B."/>
            <person name="Baker S."/>
            <person name="Barry K."/>
            <person name="Bills G."/>
            <person name="Bluhm B."/>
            <person name="Cannon C."/>
            <person name="Castanera R."/>
            <person name="Culley D."/>
            <person name="Daum C."/>
            <person name="Ezra D."/>
            <person name="Gonzalez J."/>
            <person name="Henrissat B."/>
            <person name="Kuo A."/>
            <person name="Liang C."/>
            <person name="Lipzen A."/>
            <person name="Lutzoni F."/>
            <person name="Magnuson J."/>
            <person name="Mondo S."/>
            <person name="Nolan M."/>
            <person name="Ohm R."/>
            <person name="Pangilinan J."/>
            <person name="Park H.-J."/>
            <person name="Ramirez L."/>
            <person name="Alfaro M."/>
            <person name="Sun H."/>
            <person name="Tritt A."/>
            <person name="Yoshinaga Y."/>
            <person name="Zwiers L.-H."/>
            <person name="Turgeon B."/>
            <person name="Goodwin S."/>
            <person name="Spatafora J."/>
            <person name="Crous P."/>
            <person name="Grigoriev I."/>
        </authorList>
    </citation>
    <scope>NUCLEOTIDE SEQUENCE</scope>
    <source>
        <strain evidence="1">CBS 207.26</strain>
    </source>
</reference>
<name>A0A6A6DSB3_9PEZI</name>
<accession>A0A6A6DSB3</accession>
<gene>
    <name evidence="1" type="ORF">K469DRAFT_274644</name>
</gene>
<sequence length="130" mass="14328">MPGAVNLDARDEVAQLPVNNMTACFLTDLTVGRLPSRIHAQCRHGVVSYPRIAALQIPFVFSAPESPPHPKSPPVSHNLQWNTPQLRSQPLDKMTQHGGCGEPLDVHCPPRHPHNPTWCSLLLPGLTDRK</sequence>
<dbReference type="EMBL" id="ML994657">
    <property type="protein sequence ID" value="KAF2180556.1"/>
    <property type="molecule type" value="Genomic_DNA"/>
</dbReference>
<proteinExistence type="predicted"/>
<evidence type="ECO:0000313" key="2">
    <source>
        <dbReference type="Proteomes" id="UP000800200"/>
    </source>
</evidence>
<organism evidence="1 2">
    <name type="scientific">Zopfia rhizophila CBS 207.26</name>
    <dbReference type="NCBI Taxonomy" id="1314779"/>
    <lineage>
        <taxon>Eukaryota</taxon>
        <taxon>Fungi</taxon>
        <taxon>Dikarya</taxon>
        <taxon>Ascomycota</taxon>
        <taxon>Pezizomycotina</taxon>
        <taxon>Dothideomycetes</taxon>
        <taxon>Dothideomycetes incertae sedis</taxon>
        <taxon>Zopfiaceae</taxon>
        <taxon>Zopfia</taxon>
    </lineage>
</organism>
<dbReference type="Proteomes" id="UP000800200">
    <property type="component" value="Unassembled WGS sequence"/>
</dbReference>
<protein>
    <submittedName>
        <fullName evidence="1">Uncharacterized protein</fullName>
    </submittedName>
</protein>